<dbReference type="AlphaFoldDB" id="A0A2V1H0X1"/>
<dbReference type="OrthoDB" id="6194626at2"/>
<keyword evidence="3" id="KW-1185">Reference proteome</keyword>
<feature type="chain" id="PRO_5016097709" evidence="1">
    <location>
        <begin position="22"/>
        <end position="258"/>
    </location>
</feature>
<keyword evidence="1" id="KW-0732">Signal</keyword>
<evidence type="ECO:0000313" key="2">
    <source>
        <dbReference type="EMBL" id="PVZ68949.1"/>
    </source>
</evidence>
<sequence length="258" mass="30151">MNKLIRKIFVISLLLMLCACAQQPVFQLNQSALNLFENTHQQTNQQWYKLAVVWHWPQGQKIDWSLDGLLAHQVLGPWLIDSELDDLREAPKLWRFHRRALREGGHRFSLLILVTPEQAKSLEIWLATQPIWHELQQQGVIETASLDVLPQNDLPLLAVGADPIWPEDLQQQWQFYIHGVSRMWLGLLGSRVQQQLLEDDPRSATELDLKQLLALYQKVQDSMTMLWQEQGKHALLHHLNAIFAYQPLVIDQQWLIQF</sequence>
<reference evidence="2 3" key="1">
    <citation type="submission" date="2018-04" db="EMBL/GenBank/DDBJ databases">
        <title>Thalassorhabdus spongiae gen. nov., sp. nov., isolated from a marine sponge in South-West Iceland.</title>
        <authorList>
            <person name="Knobloch S."/>
            <person name="Daussin A."/>
            <person name="Johannsson R."/>
            <person name="Marteinsson V.T."/>
        </authorList>
    </citation>
    <scope>NUCLEOTIDE SEQUENCE [LARGE SCALE GENOMIC DNA]</scope>
    <source>
        <strain evidence="2 3">Hp12</strain>
    </source>
</reference>
<evidence type="ECO:0000256" key="1">
    <source>
        <dbReference type="SAM" id="SignalP"/>
    </source>
</evidence>
<dbReference type="Proteomes" id="UP000244906">
    <property type="component" value="Unassembled WGS sequence"/>
</dbReference>
<evidence type="ECO:0000313" key="3">
    <source>
        <dbReference type="Proteomes" id="UP000244906"/>
    </source>
</evidence>
<dbReference type="EMBL" id="QDDL01000004">
    <property type="protein sequence ID" value="PVZ68949.1"/>
    <property type="molecule type" value="Genomic_DNA"/>
</dbReference>
<dbReference type="PROSITE" id="PS51257">
    <property type="entry name" value="PROKAR_LIPOPROTEIN"/>
    <property type="match status" value="1"/>
</dbReference>
<feature type="signal peptide" evidence="1">
    <location>
        <begin position="1"/>
        <end position="21"/>
    </location>
</feature>
<comment type="caution">
    <text evidence="2">The sequence shown here is derived from an EMBL/GenBank/DDBJ whole genome shotgun (WGS) entry which is preliminary data.</text>
</comment>
<gene>
    <name evidence="2" type="ORF">DC094_11935</name>
</gene>
<name>A0A2V1H0X1_9GAMM</name>
<accession>A0A2V1H0X1</accession>
<dbReference type="RefSeq" id="WP_133245533.1">
    <property type="nucleotide sequence ID" value="NZ_CAWNYD010000004.1"/>
</dbReference>
<proteinExistence type="predicted"/>
<protein>
    <submittedName>
        <fullName evidence="2">Uncharacterized protein</fullName>
    </submittedName>
</protein>
<organism evidence="2 3">
    <name type="scientific">Pelagibaculum spongiae</name>
    <dbReference type="NCBI Taxonomy" id="2080658"/>
    <lineage>
        <taxon>Bacteria</taxon>
        <taxon>Pseudomonadati</taxon>
        <taxon>Pseudomonadota</taxon>
        <taxon>Gammaproteobacteria</taxon>
        <taxon>Oceanospirillales</taxon>
        <taxon>Pelagibaculum</taxon>
    </lineage>
</organism>